<dbReference type="PANTHER" id="PTHR16127:SF13">
    <property type="entry name" value="GH01188P"/>
    <property type="match status" value="1"/>
</dbReference>
<proteinExistence type="inferred from homology"/>
<sequence>MQNISISPQSSKAQLQISLSHSNVSRDTLTKNAPKGDSAINMTSAIKTPWKSDLDSAVTKKEREVDADEKELREEDAELEATFRDLRLFSTEEAFAALSRKHGLTVATSNSSRGRCVPKKSNPDLLTSTTSVSADHDTDINESKPKEIAANEHSKRTVRPLSQLDVSELIHMKISQLESASTNEEDEEKEIAKAMKKIHKEISQAVSGQEDHVGKVNFMQRKYLEMFQEMRKQERDHVRLKKKCELLQREKDLLHREKERLQKSNDVLVTERSQLLEEHQVDELSTVKLTNLCLKLENLCRQIYRENRHIKREVQQRTDQISGSFEKAIAQFKEKVERDIAERQRLIDENDSLLRDKFQGFLEQYDIREKHFNSVVRSKDLELELAQAKLEQQRKLAQQETAKVELLKSQLSAFTKTEAELRKQLNVYVEKFKQVEETLNKSNSLFQSFRKEMEAMSKKGASLEKFNLAIRAKCDTMNKNLLEMAEERTKQQQALDVANKNRTKLEALCRALHAEKSVLRKSLDIYEARYPGLAMEKEHPYME</sequence>
<evidence type="ECO:0000313" key="4">
    <source>
        <dbReference type="EMBL" id="KAG0023753.1"/>
    </source>
</evidence>
<evidence type="ECO:0000313" key="5">
    <source>
        <dbReference type="Proteomes" id="UP000703661"/>
    </source>
</evidence>
<dbReference type="AlphaFoldDB" id="A0A9P6N3Y6"/>
<dbReference type="PANTHER" id="PTHR16127">
    <property type="entry name" value="TAXILIN"/>
    <property type="match status" value="1"/>
</dbReference>
<dbReference type="GO" id="GO:0019905">
    <property type="term" value="F:syntaxin binding"/>
    <property type="evidence" value="ECO:0007669"/>
    <property type="project" value="InterPro"/>
</dbReference>
<accession>A0A9P6N3Y6</accession>
<evidence type="ECO:0000256" key="3">
    <source>
        <dbReference type="SAM" id="MobiDB-lite"/>
    </source>
</evidence>
<feature type="region of interest" description="Disordered" evidence="3">
    <location>
        <begin position="108"/>
        <end position="139"/>
    </location>
</feature>
<dbReference type="EMBL" id="JAAAID010000044">
    <property type="protein sequence ID" value="KAG0023753.1"/>
    <property type="molecule type" value="Genomic_DNA"/>
</dbReference>
<keyword evidence="2" id="KW-0175">Coiled coil</keyword>
<feature type="coiled-coil region" evidence="2">
    <location>
        <begin position="230"/>
        <end position="278"/>
    </location>
</feature>
<comment type="similarity">
    <text evidence="1">Belongs to the taxilin family.</text>
</comment>
<organism evidence="4 5">
    <name type="scientific">Entomortierella chlamydospora</name>
    <dbReference type="NCBI Taxonomy" id="101097"/>
    <lineage>
        <taxon>Eukaryota</taxon>
        <taxon>Fungi</taxon>
        <taxon>Fungi incertae sedis</taxon>
        <taxon>Mucoromycota</taxon>
        <taxon>Mortierellomycotina</taxon>
        <taxon>Mortierellomycetes</taxon>
        <taxon>Mortierellales</taxon>
        <taxon>Mortierellaceae</taxon>
        <taxon>Entomortierella</taxon>
    </lineage>
</organism>
<dbReference type="Proteomes" id="UP000703661">
    <property type="component" value="Unassembled WGS sequence"/>
</dbReference>
<protein>
    <recommendedName>
        <fullName evidence="6">Alpha-taxilin</fullName>
    </recommendedName>
</protein>
<comment type="caution">
    <text evidence="4">The sequence shown here is derived from an EMBL/GenBank/DDBJ whole genome shotgun (WGS) entry which is preliminary data.</text>
</comment>
<evidence type="ECO:0008006" key="6">
    <source>
        <dbReference type="Google" id="ProtNLM"/>
    </source>
</evidence>
<keyword evidence="5" id="KW-1185">Reference proteome</keyword>
<gene>
    <name evidence="4" type="ORF">BGZ80_008230</name>
</gene>
<reference evidence="4" key="1">
    <citation type="journal article" date="2020" name="Fungal Divers.">
        <title>Resolving the Mortierellaceae phylogeny through synthesis of multi-gene phylogenetics and phylogenomics.</title>
        <authorList>
            <person name="Vandepol N."/>
            <person name="Liber J."/>
            <person name="Desiro A."/>
            <person name="Na H."/>
            <person name="Kennedy M."/>
            <person name="Barry K."/>
            <person name="Grigoriev I.V."/>
            <person name="Miller A.N."/>
            <person name="O'Donnell K."/>
            <person name="Stajich J.E."/>
            <person name="Bonito G."/>
        </authorList>
    </citation>
    <scope>NUCLEOTIDE SEQUENCE</scope>
    <source>
        <strain evidence="4">NRRL 2769</strain>
    </source>
</reference>
<name>A0A9P6N3Y6_9FUNG</name>
<dbReference type="InterPro" id="IPR026183">
    <property type="entry name" value="Taxilin_fam"/>
</dbReference>
<dbReference type="Pfam" id="PF09728">
    <property type="entry name" value="Taxilin"/>
    <property type="match status" value="1"/>
</dbReference>
<evidence type="ECO:0000256" key="2">
    <source>
        <dbReference type="SAM" id="Coils"/>
    </source>
</evidence>
<feature type="coiled-coil region" evidence="2">
    <location>
        <begin position="378"/>
        <end position="438"/>
    </location>
</feature>
<evidence type="ECO:0000256" key="1">
    <source>
        <dbReference type="ARBA" id="ARBA00009550"/>
    </source>
</evidence>
<feature type="compositionally biased region" description="Polar residues" evidence="3">
    <location>
        <begin position="124"/>
        <end position="133"/>
    </location>
</feature>